<feature type="compositionally biased region" description="Low complexity" evidence="5">
    <location>
        <begin position="188"/>
        <end position="216"/>
    </location>
</feature>
<feature type="region of interest" description="Disordered" evidence="5">
    <location>
        <begin position="341"/>
        <end position="423"/>
    </location>
</feature>
<feature type="signal peptide" evidence="7">
    <location>
        <begin position="1"/>
        <end position="19"/>
    </location>
</feature>
<keyword evidence="4 6" id="KW-0472">Membrane</keyword>
<dbReference type="PANTHER" id="PTHR15549:SF26">
    <property type="entry name" value="AXIAL BUDDING PATTERN PROTEIN 2-RELATED"/>
    <property type="match status" value="1"/>
</dbReference>
<feature type="chain" id="PRO_5042850134" evidence="7">
    <location>
        <begin position="20"/>
        <end position="441"/>
    </location>
</feature>
<comment type="subcellular location">
    <subcellularLocation>
        <location evidence="1">Membrane</location>
        <topology evidence="1">Single-pass membrane protein</topology>
    </subcellularLocation>
</comment>
<proteinExistence type="predicted"/>
<dbReference type="InterPro" id="IPR051694">
    <property type="entry name" value="Immunoregulatory_rcpt-like"/>
</dbReference>
<reference evidence="8" key="1">
    <citation type="journal article" date="2023" name="Mol. Phylogenet. Evol.">
        <title>Genome-scale phylogeny and comparative genomics of the fungal order Sordariales.</title>
        <authorList>
            <person name="Hensen N."/>
            <person name="Bonometti L."/>
            <person name="Westerberg I."/>
            <person name="Brannstrom I.O."/>
            <person name="Guillou S."/>
            <person name="Cros-Aarteil S."/>
            <person name="Calhoun S."/>
            <person name="Haridas S."/>
            <person name="Kuo A."/>
            <person name="Mondo S."/>
            <person name="Pangilinan J."/>
            <person name="Riley R."/>
            <person name="LaButti K."/>
            <person name="Andreopoulos B."/>
            <person name="Lipzen A."/>
            <person name="Chen C."/>
            <person name="Yan M."/>
            <person name="Daum C."/>
            <person name="Ng V."/>
            <person name="Clum A."/>
            <person name="Steindorff A."/>
            <person name="Ohm R.A."/>
            <person name="Martin F."/>
            <person name="Silar P."/>
            <person name="Natvig D.O."/>
            <person name="Lalanne C."/>
            <person name="Gautier V."/>
            <person name="Ament-Velasquez S.L."/>
            <person name="Kruys A."/>
            <person name="Hutchinson M.I."/>
            <person name="Powell A.J."/>
            <person name="Barry K."/>
            <person name="Miller A.N."/>
            <person name="Grigoriev I.V."/>
            <person name="Debuchy R."/>
            <person name="Gladieux P."/>
            <person name="Hiltunen Thoren M."/>
            <person name="Johannesson H."/>
        </authorList>
    </citation>
    <scope>NUCLEOTIDE SEQUENCE</scope>
    <source>
        <strain evidence="8">CBS 103.79</strain>
    </source>
</reference>
<name>A0AAN6MB08_9PEZI</name>
<dbReference type="Proteomes" id="UP001303889">
    <property type="component" value="Unassembled WGS sequence"/>
</dbReference>
<feature type="region of interest" description="Disordered" evidence="5">
    <location>
        <begin position="188"/>
        <end position="231"/>
    </location>
</feature>
<sequence>MRKAVGCAALSCALSLAEAKALKWSNDNEPRWVPAQETQQTMLAYMPSLGMEPPTPTPAPHAAVTKARLEARNTDGNTCGYIGGTLESSLYCAATGRCVYNSFNMHIGCCDDGTTVCPVWTTCYDSTDRDSFTTNNGLTLWCGDTSYPHCITHLYQDTNLKGYSLLGCAVAAGTGQIWYTPKVSSTSTRRSTSVSTTSSSSSSSTTTSSTSSSSSSTPPPTPNPGPDDNKTPIGAIVGGVVGGLGAIVLIVAVIWLLVRQNNKQKKAAAAAAAAAAAGGAPPPPGPQDPLMSQAPPTAIDPNNPGAQSYYASAAIAAPGFVPVGDPRASIAKPPYGPNYPDAVSSVTTSPPHSPVPLGYQHAQGTPSPPPQQFGNVLPGQYGQQSPQGYSPQQQYGQQQYGQPPQQGYVYGQQQQSPQVGQQGFAAELSAQRGDGELRELA</sequence>
<dbReference type="AlphaFoldDB" id="A0AAN6MB08"/>
<protein>
    <submittedName>
        <fullName evidence="8">Uncharacterized protein</fullName>
    </submittedName>
</protein>
<keyword evidence="2 6" id="KW-0812">Transmembrane</keyword>
<evidence type="ECO:0000256" key="3">
    <source>
        <dbReference type="ARBA" id="ARBA00022989"/>
    </source>
</evidence>
<keyword evidence="9" id="KW-1185">Reference proteome</keyword>
<accession>A0AAN6MB08</accession>
<evidence type="ECO:0000256" key="1">
    <source>
        <dbReference type="ARBA" id="ARBA00004167"/>
    </source>
</evidence>
<evidence type="ECO:0000256" key="7">
    <source>
        <dbReference type="SAM" id="SignalP"/>
    </source>
</evidence>
<feature type="transmembrane region" description="Helical" evidence="6">
    <location>
        <begin position="233"/>
        <end position="258"/>
    </location>
</feature>
<reference evidence="8" key="2">
    <citation type="submission" date="2023-05" db="EMBL/GenBank/DDBJ databases">
        <authorList>
            <consortium name="Lawrence Berkeley National Laboratory"/>
            <person name="Steindorff A."/>
            <person name="Hensen N."/>
            <person name="Bonometti L."/>
            <person name="Westerberg I."/>
            <person name="Brannstrom I.O."/>
            <person name="Guillou S."/>
            <person name="Cros-Aarteil S."/>
            <person name="Calhoun S."/>
            <person name="Haridas S."/>
            <person name="Kuo A."/>
            <person name="Mondo S."/>
            <person name="Pangilinan J."/>
            <person name="Riley R."/>
            <person name="Labutti K."/>
            <person name="Andreopoulos B."/>
            <person name="Lipzen A."/>
            <person name="Chen C."/>
            <person name="Yanf M."/>
            <person name="Daum C."/>
            <person name="Ng V."/>
            <person name="Clum A."/>
            <person name="Ohm R."/>
            <person name="Martin F."/>
            <person name="Silar P."/>
            <person name="Natvig D."/>
            <person name="Lalanne C."/>
            <person name="Gautier V."/>
            <person name="Ament-Velasquez S.L."/>
            <person name="Kruys A."/>
            <person name="Hutchinson M.I."/>
            <person name="Powell A.J."/>
            <person name="Barry K."/>
            <person name="Miller A.N."/>
            <person name="Grigoriev I.V."/>
            <person name="Debuchy R."/>
            <person name="Gladieux P."/>
            <person name="Thoren M.H."/>
            <person name="Johannesson H."/>
        </authorList>
    </citation>
    <scope>NUCLEOTIDE SEQUENCE</scope>
    <source>
        <strain evidence="8">CBS 103.79</strain>
    </source>
</reference>
<evidence type="ECO:0000313" key="8">
    <source>
        <dbReference type="EMBL" id="KAK3896663.1"/>
    </source>
</evidence>
<evidence type="ECO:0000256" key="4">
    <source>
        <dbReference type="ARBA" id="ARBA00023136"/>
    </source>
</evidence>
<feature type="compositionally biased region" description="Low complexity" evidence="5">
    <location>
        <begin position="378"/>
        <end position="423"/>
    </location>
</feature>
<comment type="caution">
    <text evidence="8">The sequence shown here is derived from an EMBL/GenBank/DDBJ whole genome shotgun (WGS) entry which is preliminary data.</text>
</comment>
<organism evidence="8 9">
    <name type="scientific">Staphylotrichum tortipilum</name>
    <dbReference type="NCBI Taxonomy" id="2831512"/>
    <lineage>
        <taxon>Eukaryota</taxon>
        <taxon>Fungi</taxon>
        <taxon>Dikarya</taxon>
        <taxon>Ascomycota</taxon>
        <taxon>Pezizomycotina</taxon>
        <taxon>Sordariomycetes</taxon>
        <taxon>Sordariomycetidae</taxon>
        <taxon>Sordariales</taxon>
        <taxon>Chaetomiaceae</taxon>
        <taxon>Staphylotrichum</taxon>
    </lineage>
</organism>
<dbReference type="PANTHER" id="PTHR15549">
    <property type="entry name" value="PAIRED IMMUNOGLOBULIN-LIKE TYPE 2 RECEPTOR"/>
    <property type="match status" value="1"/>
</dbReference>
<evidence type="ECO:0000256" key="2">
    <source>
        <dbReference type="ARBA" id="ARBA00022692"/>
    </source>
</evidence>
<dbReference type="GO" id="GO:0016020">
    <property type="term" value="C:membrane"/>
    <property type="evidence" value="ECO:0007669"/>
    <property type="project" value="UniProtKB-SubCell"/>
</dbReference>
<dbReference type="GO" id="GO:0071944">
    <property type="term" value="C:cell periphery"/>
    <property type="evidence" value="ECO:0007669"/>
    <property type="project" value="UniProtKB-ARBA"/>
</dbReference>
<keyword evidence="3 6" id="KW-1133">Transmembrane helix</keyword>
<evidence type="ECO:0000256" key="6">
    <source>
        <dbReference type="SAM" id="Phobius"/>
    </source>
</evidence>
<feature type="region of interest" description="Disordered" evidence="5">
    <location>
        <begin position="276"/>
        <end position="305"/>
    </location>
</feature>
<gene>
    <name evidence="8" type="ORF">C8A05DRAFT_39792</name>
</gene>
<evidence type="ECO:0000313" key="9">
    <source>
        <dbReference type="Proteomes" id="UP001303889"/>
    </source>
</evidence>
<evidence type="ECO:0000256" key="5">
    <source>
        <dbReference type="SAM" id="MobiDB-lite"/>
    </source>
</evidence>
<keyword evidence="7" id="KW-0732">Signal</keyword>
<dbReference type="EMBL" id="MU856465">
    <property type="protein sequence ID" value="KAK3896663.1"/>
    <property type="molecule type" value="Genomic_DNA"/>
</dbReference>